<protein>
    <recommendedName>
        <fullName evidence="3">DUF4245 domain-containing protein</fullName>
    </recommendedName>
</protein>
<comment type="caution">
    <text evidence="1">The sequence shown here is derived from an EMBL/GenBank/DDBJ whole genome shotgun (WGS) entry which is preliminary data.</text>
</comment>
<dbReference type="EMBL" id="LAIR01000002">
    <property type="protein sequence ID" value="KNX36450.1"/>
    <property type="molecule type" value="Genomic_DNA"/>
</dbReference>
<dbReference type="AlphaFoldDB" id="A0A0L6CFV0"/>
<name>A0A0L6CFV0_9MICO</name>
<gene>
    <name evidence="1" type="ORF">VV01_03660</name>
</gene>
<dbReference type="Proteomes" id="UP000037397">
    <property type="component" value="Unassembled WGS sequence"/>
</dbReference>
<evidence type="ECO:0000313" key="1">
    <source>
        <dbReference type="EMBL" id="KNX36450.1"/>
    </source>
</evidence>
<evidence type="ECO:0008006" key="3">
    <source>
        <dbReference type="Google" id="ProtNLM"/>
    </source>
</evidence>
<reference evidence="2" key="1">
    <citation type="submission" date="2015-03" db="EMBL/GenBank/DDBJ databases">
        <title>Luteipulveratus halotolerans sp. nov., a novel actinobacterium (Dermacoccaceae) from Sarawak, Malaysia.</title>
        <authorList>
            <person name="Juboi H."/>
            <person name="Basik A."/>
            <person name="Shamsul S.S."/>
            <person name="Arnold P."/>
            <person name="Schmitt E.K."/>
            <person name="Sanglier J.-J."/>
            <person name="Yeo T."/>
        </authorList>
    </citation>
    <scope>NUCLEOTIDE SEQUENCE [LARGE SCALE GENOMIC DNA]</scope>
    <source>
        <strain evidence="2">C296001</strain>
    </source>
</reference>
<keyword evidence="2" id="KW-1185">Reference proteome</keyword>
<dbReference type="InterPro" id="IPR025339">
    <property type="entry name" value="DUF4245"/>
</dbReference>
<dbReference type="PROSITE" id="PS51257">
    <property type="entry name" value="PROKAR_LIPOPROTEIN"/>
    <property type="match status" value="1"/>
</dbReference>
<accession>A0A0L6CFV0</accession>
<dbReference type="STRING" id="1631356.VV01_03660"/>
<dbReference type="Pfam" id="PF14030">
    <property type="entry name" value="DUF4245"/>
    <property type="match status" value="1"/>
</dbReference>
<proteinExistence type="predicted"/>
<organism evidence="1 2">
    <name type="scientific">Luteipulveratus halotolerans</name>
    <dbReference type="NCBI Taxonomy" id="1631356"/>
    <lineage>
        <taxon>Bacteria</taxon>
        <taxon>Bacillati</taxon>
        <taxon>Actinomycetota</taxon>
        <taxon>Actinomycetes</taxon>
        <taxon>Micrococcales</taxon>
        <taxon>Dermacoccaceae</taxon>
        <taxon>Luteipulveratus</taxon>
    </lineage>
</organism>
<sequence>MGGSARSMIISMVVLVAGCAVWLAMVPRVSTVPREVQDVPGIAREVGAQQKWQVALPQGLPAQWVATNVRLLKYDGKAPTWHAGYQAPSGKFVSLEQTKGGSDGWFKDQTGFGQAIGSVSVGGTTWTKFENTDKDQRSLVRTGPLGGLDTVVTGKAGWDELQHFAGTLKPGA</sequence>
<evidence type="ECO:0000313" key="2">
    <source>
        <dbReference type="Proteomes" id="UP000037397"/>
    </source>
</evidence>